<gene>
    <name evidence="1" type="ORF">QO002_004497</name>
</gene>
<comment type="caution">
    <text evidence="1">The sequence shown here is derived from an EMBL/GenBank/DDBJ whole genome shotgun (WGS) entry which is preliminary data.</text>
</comment>
<proteinExistence type="predicted"/>
<accession>A0ABU0BVL2</accession>
<keyword evidence="2" id="KW-1185">Reference proteome</keyword>
<organism evidence="1 2">
    <name type="scientific">Pararhizobium capsulatum DSM 1112</name>
    <dbReference type="NCBI Taxonomy" id="1121113"/>
    <lineage>
        <taxon>Bacteria</taxon>
        <taxon>Pseudomonadati</taxon>
        <taxon>Pseudomonadota</taxon>
        <taxon>Alphaproteobacteria</taxon>
        <taxon>Hyphomicrobiales</taxon>
        <taxon>Rhizobiaceae</taxon>
        <taxon>Rhizobium/Agrobacterium group</taxon>
        <taxon>Pararhizobium</taxon>
    </lineage>
</organism>
<dbReference type="EMBL" id="JAUSVF010000002">
    <property type="protein sequence ID" value="MDQ0322291.1"/>
    <property type="molecule type" value="Genomic_DNA"/>
</dbReference>
<sequence length="50" mass="5476">MLYPTIPEVFADSAYRGNQCGDAVRAQGRTPRIVATGMWGRDEERHAGAP</sequence>
<name>A0ABU0BVL2_9HYPH</name>
<protein>
    <recommendedName>
        <fullName evidence="3">Transposase</fullName>
    </recommendedName>
</protein>
<evidence type="ECO:0008006" key="3">
    <source>
        <dbReference type="Google" id="ProtNLM"/>
    </source>
</evidence>
<dbReference type="Proteomes" id="UP001230207">
    <property type="component" value="Unassembled WGS sequence"/>
</dbReference>
<reference evidence="1 2" key="1">
    <citation type="submission" date="2023-07" db="EMBL/GenBank/DDBJ databases">
        <title>Genomic Encyclopedia of Type Strains, Phase IV (KMG-IV): sequencing the most valuable type-strain genomes for metagenomic binning, comparative biology and taxonomic classification.</title>
        <authorList>
            <person name="Goeker M."/>
        </authorList>
    </citation>
    <scope>NUCLEOTIDE SEQUENCE [LARGE SCALE GENOMIC DNA]</scope>
    <source>
        <strain evidence="1 2">DSM 1112</strain>
    </source>
</reference>
<evidence type="ECO:0000313" key="1">
    <source>
        <dbReference type="EMBL" id="MDQ0322291.1"/>
    </source>
</evidence>
<dbReference type="RefSeq" id="WP_307233845.1">
    <property type="nucleotide sequence ID" value="NZ_JAUSVF010000002.1"/>
</dbReference>
<evidence type="ECO:0000313" key="2">
    <source>
        <dbReference type="Proteomes" id="UP001230207"/>
    </source>
</evidence>